<dbReference type="PANTHER" id="PTHR34199:SF2">
    <property type="entry name" value="NUMOD3 MOTIF FAMILY PROTEIN, EXPRESSED"/>
    <property type="match status" value="1"/>
</dbReference>
<accession>A0AAD9ILH6</accession>
<proteinExistence type="predicted"/>
<reference evidence="4" key="1">
    <citation type="submission" date="2021-01" db="EMBL/GenBank/DDBJ databases">
        <authorList>
            <person name="Eckstrom K.M.E."/>
        </authorList>
    </citation>
    <scope>NUCLEOTIDE SEQUENCE</scope>
    <source>
        <strain evidence="4">UVCC 0001</strain>
    </source>
</reference>
<gene>
    <name evidence="4" type="ORF">QBZ16_000530</name>
</gene>
<dbReference type="PANTHER" id="PTHR34199">
    <property type="entry name" value="NUMOD3 MOTIF FAMILY PROTEIN, EXPRESSED"/>
    <property type="match status" value="1"/>
</dbReference>
<evidence type="ECO:0000256" key="1">
    <source>
        <dbReference type="SAM" id="Coils"/>
    </source>
</evidence>
<evidence type="ECO:0000256" key="2">
    <source>
        <dbReference type="SAM" id="MobiDB-lite"/>
    </source>
</evidence>
<dbReference type="EMBL" id="JASFZW010000001">
    <property type="protein sequence ID" value="KAK2080676.1"/>
    <property type="molecule type" value="Genomic_DNA"/>
</dbReference>
<dbReference type="Pfam" id="PF07460">
    <property type="entry name" value="NUMOD3"/>
    <property type="match status" value="1"/>
</dbReference>
<keyword evidence="5" id="KW-1185">Reference proteome</keyword>
<name>A0AAD9ILH6_PROWI</name>
<dbReference type="GO" id="GO:0003677">
    <property type="term" value="F:DNA binding"/>
    <property type="evidence" value="ECO:0007669"/>
    <property type="project" value="InterPro"/>
</dbReference>
<feature type="region of interest" description="Disordered" evidence="2">
    <location>
        <begin position="1"/>
        <end position="20"/>
    </location>
</feature>
<dbReference type="InterPro" id="IPR003611">
    <property type="entry name" value="NUMOD3"/>
</dbReference>
<evidence type="ECO:0000313" key="5">
    <source>
        <dbReference type="Proteomes" id="UP001255856"/>
    </source>
</evidence>
<protein>
    <recommendedName>
        <fullName evidence="3">Nuclease associated modular domain-containing protein</fullName>
    </recommendedName>
</protein>
<comment type="caution">
    <text evidence="4">The sequence shown here is derived from an EMBL/GenBank/DDBJ whole genome shotgun (WGS) entry which is preliminary data.</text>
</comment>
<evidence type="ECO:0000313" key="4">
    <source>
        <dbReference type="EMBL" id="KAK2080676.1"/>
    </source>
</evidence>
<dbReference type="Proteomes" id="UP001255856">
    <property type="component" value="Unassembled WGS sequence"/>
</dbReference>
<organism evidence="4 5">
    <name type="scientific">Prototheca wickerhamii</name>
    <dbReference type="NCBI Taxonomy" id="3111"/>
    <lineage>
        <taxon>Eukaryota</taxon>
        <taxon>Viridiplantae</taxon>
        <taxon>Chlorophyta</taxon>
        <taxon>core chlorophytes</taxon>
        <taxon>Trebouxiophyceae</taxon>
        <taxon>Chlorellales</taxon>
        <taxon>Chlorellaceae</taxon>
        <taxon>Prototheca</taxon>
    </lineage>
</organism>
<evidence type="ECO:0000259" key="3">
    <source>
        <dbReference type="Pfam" id="PF07460"/>
    </source>
</evidence>
<sequence>MRISQANKGKAAWNKGRKHSPETIARIKAATQAAMKRPEVDARIKAARFTRPAQTEETKLKISLHAKAKMALIREVMRVEVGKLQEIMAQHPDEDLRTFAQGPHFFQDVMSLSWFMFRSDWARISEVAADSILFHDALRRRIAEHQKRDAEAQSKSVLARARKQLTQLRYAEIKLQILEKNIARLRKTFTEQRADPGAEYRQAEAEAQELLQSCKRHVMKVTTAVRELDALSLG</sequence>
<keyword evidence="1" id="KW-0175">Coiled coil</keyword>
<feature type="domain" description="Nuclease associated modular" evidence="3">
    <location>
        <begin position="2"/>
        <end position="27"/>
    </location>
</feature>
<dbReference type="AlphaFoldDB" id="A0AAD9ILH6"/>
<feature type="coiled-coil region" evidence="1">
    <location>
        <begin position="135"/>
        <end position="220"/>
    </location>
</feature>